<dbReference type="SUPFAM" id="SSF51971">
    <property type="entry name" value="Nucleotide-binding domain"/>
    <property type="match status" value="1"/>
</dbReference>
<dbReference type="InterPro" id="IPR023209">
    <property type="entry name" value="DAO"/>
</dbReference>
<dbReference type="Pfam" id="PF01266">
    <property type="entry name" value="DAO"/>
    <property type="match status" value="2"/>
</dbReference>
<comment type="subcellular location">
    <subcellularLocation>
        <location evidence="2">Peroxisome matrix</location>
    </subcellularLocation>
</comment>
<gene>
    <name evidence="8" type="ORF">FSP39_016731</name>
</gene>
<dbReference type="GO" id="GO:0003884">
    <property type="term" value="F:D-amino-acid oxidase activity"/>
    <property type="evidence" value="ECO:0007669"/>
    <property type="project" value="InterPro"/>
</dbReference>
<evidence type="ECO:0000313" key="8">
    <source>
        <dbReference type="EMBL" id="KAK3086315.1"/>
    </source>
</evidence>
<dbReference type="Proteomes" id="UP001186944">
    <property type="component" value="Unassembled WGS sequence"/>
</dbReference>
<comment type="cofactor">
    <cofactor evidence="1">
        <name>FAD</name>
        <dbReference type="ChEBI" id="CHEBI:57692"/>
    </cofactor>
</comment>
<keyword evidence="9" id="KW-1185">Reference proteome</keyword>
<evidence type="ECO:0000256" key="1">
    <source>
        <dbReference type="ARBA" id="ARBA00001974"/>
    </source>
</evidence>
<evidence type="ECO:0000256" key="4">
    <source>
        <dbReference type="ARBA" id="ARBA00022630"/>
    </source>
</evidence>
<name>A0AA88XII8_PINIB</name>
<dbReference type="AlphaFoldDB" id="A0AA88XII8"/>
<dbReference type="InterPro" id="IPR006076">
    <property type="entry name" value="FAD-dep_OxRdtase"/>
</dbReference>
<proteinExistence type="inferred from homology"/>
<accession>A0AA88XII8</accession>
<dbReference type="SUPFAM" id="SSF54373">
    <property type="entry name" value="FAD-linked reductases, C-terminal domain"/>
    <property type="match status" value="1"/>
</dbReference>
<dbReference type="PANTHER" id="PTHR11530:SF11">
    <property type="entry name" value="D-ASPARTATE OXIDASE"/>
    <property type="match status" value="1"/>
</dbReference>
<dbReference type="GO" id="GO:0019478">
    <property type="term" value="P:D-amino acid catabolic process"/>
    <property type="evidence" value="ECO:0007669"/>
    <property type="project" value="TreeGrafter"/>
</dbReference>
<protein>
    <recommendedName>
        <fullName evidence="7">FAD dependent oxidoreductase domain-containing protein</fullName>
    </recommendedName>
</protein>
<evidence type="ECO:0000256" key="3">
    <source>
        <dbReference type="ARBA" id="ARBA00006730"/>
    </source>
</evidence>
<feature type="domain" description="FAD dependent oxidoreductase" evidence="7">
    <location>
        <begin position="4"/>
        <end position="90"/>
    </location>
</feature>
<dbReference type="Gene3D" id="3.30.9.10">
    <property type="entry name" value="D-Amino Acid Oxidase, subunit A, domain 2"/>
    <property type="match status" value="1"/>
</dbReference>
<dbReference type="GO" id="GO:0071949">
    <property type="term" value="F:FAD binding"/>
    <property type="evidence" value="ECO:0007669"/>
    <property type="project" value="InterPro"/>
</dbReference>
<organism evidence="8 9">
    <name type="scientific">Pinctada imbricata</name>
    <name type="common">Atlantic pearl-oyster</name>
    <name type="synonym">Pinctada martensii</name>
    <dbReference type="NCBI Taxonomy" id="66713"/>
    <lineage>
        <taxon>Eukaryota</taxon>
        <taxon>Metazoa</taxon>
        <taxon>Spiralia</taxon>
        <taxon>Lophotrochozoa</taxon>
        <taxon>Mollusca</taxon>
        <taxon>Bivalvia</taxon>
        <taxon>Autobranchia</taxon>
        <taxon>Pteriomorphia</taxon>
        <taxon>Pterioida</taxon>
        <taxon>Pterioidea</taxon>
        <taxon>Pteriidae</taxon>
        <taxon>Pinctada</taxon>
    </lineage>
</organism>
<evidence type="ECO:0000259" key="7">
    <source>
        <dbReference type="Pfam" id="PF01266"/>
    </source>
</evidence>
<evidence type="ECO:0000256" key="2">
    <source>
        <dbReference type="ARBA" id="ARBA00004253"/>
    </source>
</evidence>
<comment type="caution">
    <text evidence="8">The sequence shown here is derived from an EMBL/GenBank/DDBJ whole genome shotgun (WGS) entry which is preliminary data.</text>
</comment>
<sequence length="265" mass="29443">MPNIVVVGAGIVGVSTALNIQKILGTRVKIVAEKFDQDTTSWGAGGLYRPTTKHAPGVDESRLRKWSADAWDLFSSLALSELASETGMQIVSGYLLHHTEPEFIGKYDVAVNCTGLGSRDLIGDKTIYPIRGQLVKVRAPWVKHFIFTEDDTYFIQNEEFVICGGFRQRNDYNINNRKEDTEDILNRCQHLYPALKGCEVIGAWTGLRPSRSPLRVEIETMKFPRGELKVVHNYGHGSNGITLSWGTSLDAADLVKSCLNTNSKL</sequence>
<dbReference type="Gene3D" id="3.40.50.720">
    <property type="entry name" value="NAD(P)-binding Rossmann-like Domain"/>
    <property type="match status" value="1"/>
</dbReference>
<evidence type="ECO:0000256" key="6">
    <source>
        <dbReference type="ARBA" id="ARBA00023002"/>
    </source>
</evidence>
<evidence type="ECO:0000313" key="9">
    <source>
        <dbReference type="Proteomes" id="UP001186944"/>
    </source>
</evidence>
<keyword evidence="4" id="KW-0285">Flavoprotein</keyword>
<comment type="similarity">
    <text evidence="3">Belongs to the DAMOX/DASOX family.</text>
</comment>
<evidence type="ECO:0000256" key="5">
    <source>
        <dbReference type="ARBA" id="ARBA00022827"/>
    </source>
</evidence>
<reference evidence="8" key="1">
    <citation type="submission" date="2019-08" db="EMBL/GenBank/DDBJ databases">
        <title>The improved chromosome-level genome for the pearl oyster Pinctada fucata martensii using PacBio sequencing and Hi-C.</title>
        <authorList>
            <person name="Zheng Z."/>
        </authorList>
    </citation>
    <scope>NUCLEOTIDE SEQUENCE</scope>
    <source>
        <strain evidence="8">ZZ-2019</strain>
        <tissue evidence="8">Adductor muscle</tissue>
    </source>
</reference>
<keyword evidence="6" id="KW-0560">Oxidoreductase</keyword>
<dbReference type="EMBL" id="VSWD01000012">
    <property type="protein sequence ID" value="KAK3086315.1"/>
    <property type="molecule type" value="Genomic_DNA"/>
</dbReference>
<dbReference type="GO" id="GO:0005782">
    <property type="term" value="C:peroxisomal matrix"/>
    <property type="evidence" value="ECO:0007669"/>
    <property type="project" value="UniProtKB-SubCell"/>
</dbReference>
<dbReference type="PANTHER" id="PTHR11530">
    <property type="entry name" value="D-AMINO ACID OXIDASE"/>
    <property type="match status" value="1"/>
</dbReference>
<feature type="domain" description="FAD dependent oxidoreductase" evidence="7">
    <location>
        <begin position="102"/>
        <end position="254"/>
    </location>
</feature>
<keyword evidence="5" id="KW-0274">FAD</keyword>